<dbReference type="GeneID" id="39586955"/>
<evidence type="ECO:0000256" key="1">
    <source>
        <dbReference type="SAM" id="MobiDB-lite"/>
    </source>
</evidence>
<keyword evidence="3" id="KW-1185">Reference proteome</keyword>
<feature type="compositionally biased region" description="Low complexity" evidence="1">
    <location>
        <begin position="25"/>
        <end position="52"/>
    </location>
</feature>
<dbReference type="AlphaFoldDB" id="A0A427XIS0"/>
<evidence type="ECO:0000313" key="2">
    <source>
        <dbReference type="EMBL" id="RSH78683.1"/>
    </source>
</evidence>
<feature type="region of interest" description="Disordered" evidence="1">
    <location>
        <begin position="25"/>
        <end position="95"/>
    </location>
</feature>
<proteinExistence type="predicted"/>
<dbReference type="RefSeq" id="XP_028473830.1">
    <property type="nucleotide sequence ID" value="XM_028618152.1"/>
</dbReference>
<comment type="caution">
    <text evidence="2">The sequence shown here is derived from an EMBL/GenBank/DDBJ whole genome shotgun (WGS) entry which is preliminary data.</text>
</comment>
<accession>A0A427XIS0</accession>
<gene>
    <name evidence="2" type="ORF">EHS24_002412</name>
</gene>
<reference evidence="2 3" key="1">
    <citation type="submission" date="2018-11" db="EMBL/GenBank/DDBJ databases">
        <title>Genome sequence of Apiotrichum porosum DSM 27194.</title>
        <authorList>
            <person name="Aliyu H."/>
            <person name="Gorte O."/>
            <person name="Ochsenreither K."/>
        </authorList>
    </citation>
    <scope>NUCLEOTIDE SEQUENCE [LARGE SCALE GENOMIC DNA]</scope>
    <source>
        <strain evidence="2 3">DSM 27194</strain>
    </source>
</reference>
<protein>
    <submittedName>
        <fullName evidence="2">Uncharacterized protein</fullName>
    </submittedName>
</protein>
<dbReference type="EMBL" id="RSCE01000012">
    <property type="protein sequence ID" value="RSH78683.1"/>
    <property type="molecule type" value="Genomic_DNA"/>
</dbReference>
<name>A0A427XIS0_9TREE</name>
<feature type="region of interest" description="Disordered" evidence="1">
    <location>
        <begin position="132"/>
        <end position="158"/>
    </location>
</feature>
<sequence length="158" mass="17094">MPFANRPHATFVFCINVTTTVTTSISSSTSTVSPLTDSTVTTTTPPITPAIIRSPVRKRAATDPAESPRASPRRHSQRRGLSTPLHMNALPPSPQWSPVGVRMAFGNSRAINTDQSPGTPRRVCTVPTTASRRRGFQDENAPPPSVIRGRSTFRSVTF</sequence>
<organism evidence="2 3">
    <name type="scientific">Apiotrichum porosum</name>
    <dbReference type="NCBI Taxonomy" id="105984"/>
    <lineage>
        <taxon>Eukaryota</taxon>
        <taxon>Fungi</taxon>
        <taxon>Dikarya</taxon>
        <taxon>Basidiomycota</taxon>
        <taxon>Agaricomycotina</taxon>
        <taxon>Tremellomycetes</taxon>
        <taxon>Trichosporonales</taxon>
        <taxon>Trichosporonaceae</taxon>
        <taxon>Apiotrichum</taxon>
    </lineage>
</organism>
<evidence type="ECO:0000313" key="3">
    <source>
        <dbReference type="Proteomes" id="UP000279236"/>
    </source>
</evidence>
<dbReference type="Proteomes" id="UP000279236">
    <property type="component" value="Unassembled WGS sequence"/>
</dbReference>